<dbReference type="Pfam" id="PF00275">
    <property type="entry name" value="EPSP_synthase"/>
    <property type="match status" value="1"/>
</dbReference>
<dbReference type="GO" id="GO:0051301">
    <property type="term" value="P:cell division"/>
    <property type="evidence" value="ECO:0007669"/>
    <property type="project" value="UniProtKB-KW"/>
</dbReference>
<proteinExistence type="inferred from homology"/>
<evidence type="ECO:0000256" key="7">
    <source>
        <dbReference type="ARBA" id="ARBA00022984"/>
    </source>
</evidence>
<sequence>MDRLLIKGGYYRGGTVDISGFKHTLVLIMCASVMTDGALTINNVPDIEDTRVLIEILSFLGAKVSFVKKTLETDTTNLSLCPIPEILSKRIHGAIYLIPSLLSRFGRIEIGAIGGCPIGDVEKKVFVQSAKLLVLSKVLVLDLKILLAWSSELVKVLKELS</sequence>
<gene>
    <name evidence="16" type="primary">nkdD</name>
</gene>
<dbReference type="SUPFAM" id="SSF55205">
    <property type="entry name" value="EPT/RTPC-like"/>
    <property type="match status" value="1"/>
</dbReference>
<evidence type="ECO:0000256" key="4">
    <source>
        <dbReference type="ARBA" id="ARBA00022618"/>
    </source>
</evidence>
<dbReference type="Gene3D" id="3.65.10.10">
    <property type="entry name" value="Enolpyruvate transferase domain"/>
    <property type="match status" value="2"/>
</dbReference>
<evidence type="ECO:0000313" key="16">
    <source>
        <dbReference type="EMBL" id="AEH57240.1"/>
    </source>
</evidence>
<comment type="pathway">
    <text evidence="2">Cell wall biogenesis; peptidoglycan biosynthesis.</text>
</comment>
<keyword evidence="5 16" id="KW-0808">Transferase</keyword>
<evidence type="ECO:0000256" key="2">
    <source>
        <dbReference type="ARBA" id="ARBA00004752"/>
    </source>
</evidence>
<dbReference type="GO" id="GO:0008360">
    <property type="term" value="P:regulation of cell shape"/>
    <property type="evidence" value="ECO:0007669"/>
    <property type="project" value="UniProtKB-KW"/>
</dbReference>
<evidence type="ECO:0000256" key="6">
    <source>
        <dbReference type="ARBA" id="ARBA00022960"/>
    </source>
</evidence>
<protein>
    <recommendedName>
        <fullName evidence="12">UDP-N-acetylglucosamine 1-carboxyvinyltransferase</fullName>
        <ecNumber evidence="11">2.5.1.7</ecNumber>
    </recommendedName>
    <alternativeName>
        <fullName evidence="13">UDP-N-acetylglucosamine enolpyruvyl transferase</fullName>
    </alternativeName>
</protein>
<evidence type="ECO:0000256" key="8">
    <source>
        <dbReference type="ARBA" id="ARBA00023306"/>
    </source>
</evidence>
<evidence type="ECO:0000256" key="12">
    <source>
        <dbReference type="ARBA" id="ARBA00039754"/>
    </source>
</evidence>
<dbReference type="InterPro" id="IPR050068">
    <property type="entry name" value="MurA_subfamily"/>
</dbReference>
<dbReference type="EMBL" id="HQ407375">
    <property type="protein sequence ID" value="AEH57240.1"/>
    <property type="molecule type" value="Genomic_DNA"/>
</dbReference>
<keyword evidence="7" id="KW-0573">Peptidoglycan synthesis</keyword>
<dbReference type="PANTHER" id="PTHR43783:SF2">
    <property type="entry name" value="UDP-N-ACETYLGLUCOSAMINE 1-CARBOXYVINYLTRANSFERASE 2"/>
    <property type="match status" value="1"/>
</dbReference>
<name>G0XS72_PRODI</name>
<evidence type="ECO:0000256" key="11">
    <source>
        <dbReference type="ARBA" id="ARBA00039108"/>
    </source>
</evidence>
<dbReference type="GO" id="GO:0005737">
    <property type="term" value="C:cytoplasm"/>
    <property type="evidence" value="ECO:0007669"/>
    <property type="project" value="UniProtKB-SubCell"/>
</dbReference>
<comment type="catalytic activity">
    <reaction evidence="14">
        <text>phosphoenolpyruvate + UDP-N-acetyl-alpha-D-glucosamine = UDP-N-acetyl-3-O-(1-carboxyvinyl)-alpha-D-glucosamine + phosphate</text>
        <dbReference type="Rhea" id="RHEA:18681"/>
        <dbReference type="ChEBI" id="CHEBI:43474"/>
        <dbReference type="ChEBI" id="CHEBI:57705"/>
        <dbReference type="ChEBI" id="CHEBI:58702"/>
        <dbReference type="ChEBI" id="CHEBI:68483"/>
        <dbReference type="EC" id="2.5.1.7"/>
    </reaction>
</comment>
<evidence type="ECO:0000256" key="13">
    <source>
        <dbReference type="ARBA" id="ARBA00042842"/>
    </source>
</evidence>
<keyword evidence="3" id="KW-0963">Cytoplasm</keyword>
<feature type="domain" description="Enolpyruvate transferase" evidence="15">
    <location>
        <begin position="14"/>
        <end position="118"/>
    </location>
</feature>
<evidence type="ECO:0000256" key="3">
    <source>
        <dbReference type="ARBA" id="ARBA00022490"/>
    </source>
</evidence>
<evidence type="ECO:0000256" key="14">
    <source>
        <dbReference type="ARBA" id="ARBA00047527"/>
    </source>
</evidence>
<keyword evidence="9" id="KW-0961">Cell wall biogenesis/degradation</keyword>
<dbReference type="InterPro" id="IPR001986">
    <property type="entry name" value="Enolpyruvate_Tfrase_dom"/>
</dbReference>
<dbReference type="EC" id="2.5.1.7" evidence="11"/>
<dbReference type="InterPro" id="IPR013792">
    <property type="entry name" value="RNA3'P_cycl/enolpyr_Trfase_a/b"/>
</dbReference>
<dbReference type="GO" id="GO:0071555">
    <property type="term" value="P:cell wall organization"/>
    <property type="evidence" value="ECO:0007669"/>
    <property type="project" value="UniProtKB-KW"/>
</dbReference>
<keyword evidence="8" id="KW-0131">Cell cycle</keyword>
<keyword evidence="6" id="KW-0133">Cell shape</keyword>
<evidence type="ECO:0000259" key="15">
    <source>
        <dbReference type="Pfam" id="PF00275"/>
    </source>
</evidence>
<dbReference type="PANTHER" id="PTHR43783">
    <property type="entry name" value="UDP-N-ACETYLGLUCOSAMINE 1-CARBOXYVINYLTRANSFERASE"/>
    <property type="match status" value="1"/>
</dbReference>
<dbReference type="GO" id="GO:0008760">
    <property type="term" value="F:UDP-N-acetylglucosamine 1-carboxyvinyltransferase activity"/>
    <property type="evidence" value="ECO:0007669"/>
    <property type="project" value="UniProtKB-EC"/>
</dbReference>
<organism evidence="16">
    <name type="scientific">Prochloron didemni P3-Solomon</name>
    <dbReference type="NCBI Taxonomy" id="910458"/>
    <lineage>
        <taxon>Bacteria</taxon>
        <taxon>Bacillati</taxon>
        <taxon>Cyanobacteriota</taxon>
        <taxon>Cyanophyceae</taxon>
        <taxon>Oscillatoriophycideae</taxon>
        <taxon>Chroococcales</taxon>
        <taxon>Prochloraceae</taxon>
        <taxon>Prochloron</taxon>
    </lineage>
</organism>
<evidence type="ECO:0000256" key="1">
    <source>
        <dbReference type="ARBA" id="ARBA00004496"/>
    </source>
</evidence>
<evidence type="ECO:0000256" key="9">
    <source>
        <dbReference type="ARBA" id="ARBA00023316"/>
    </source>
</evidence>
<keyword evidence="4" id="KW-0132">Cell division</keyword>
<accession>G0XS72</accession>
<comment type="similarity">
    <text evidence="10">Belongs to the EPSP synthase family. MurA subfamily.</text>
</comment>
<evidence type="ECO:0000256" key="5">
    <source>
        <dbReference type="ARBA" id="ARBA00022679"/>
    </source>
</evidence>
<dbReference type="InterPro" id="IPR036968">
    <property type="entry name" value="Enolpyruvate_Tfrase_sf"/>
</dbReference>
<comment type="subcellular location">
    <subcellularLocation>
        <location evidence="1">Cytoplasm</location>
    </subcellularLocation>
</comment>
<evidence type="ECO:0000256" key="10">
    <source>
        <dbReference type="ARBA" id="ARBA00038367"/>
    </source>
</evidence>
<dbReference type="GO" id="GO:0009252">
    <property type="term" value="P:peptidoglycan biosynthetic process"/>
    <property type="evidence" value="ECO:0007669"/>
    <property type="project" value="UniProtKB-KW"/>
</dbReference>
<dbReference type="AlphaFoldDB" id="G0XS72"/>
<reference evidence="16" key="1">
    <citation type="journal article" date="2011" name="PLoS ONE">
        <title>Variation in tropical reef symbiont metagenomes defined by secondary metabolism.</title>
        <authorList>
            <person name="Donia M.S."/>
            <person name="Fricke W.F."/>
            <person name="Ravel J."/>
            <person name="Schmidt E.W."/>
        </authorList>
    </citation>
    <scope>NUCLEOTIDE SEQUENCE</scope>
</reference>